<dbReference type="EMBL" id="OY731400">
    <property type="protein sequence ID" value="CAJ1941721.1"/>
    <property type="molecule type" value="Genomic_DNA"/>
</dbReference>
<sequence length="108" mass="12108">MGLEILEEFRPIMPIRTVPNVRTFSQHTEVVETRSKEEQECHTPTSQPPTLVCPPPPKKPRVSVSVSRRTTSFPSQGFFQVPHDLASVFLLRAKPSPLTTPSSEEPLC</sequence>
<evidence type="ECO:0000313" key="2">
    <source>
        <dbReference type="EMBL" id="CAJ1941721.1"/>
    </source>
</evidence>
<keyword evidence="3" id="KW-1185">Reference proteome</keyword>
<dbReference type="Proteomes" id="UP001189624">
    <property type="component" value="Chromosome 3"/>
</dbReference>
<reference evidence="2" key="1">
    <citation type="submission" date="2023-10" db="EMBL/GenBank/DDBJ databases">
        <authorList>
            <person name="Domelevo Entfellner J.-B."/>
        </authorList>
    </citation>
    <scope>NUCLEOTIDE SEQUENCE</scope>
</reference>
<evidence type="ECO:0000256" key="1">
    <source>
        <dbReference type="SAM" id="MobiDB-lite"/>
    </source>
</evidence>
<dbReference type="PANTHER" id="PTHR35162:SF2">
    <property type="entry name" value="OS08G0516600 PROTEIN"/>
    <property type="match status" value="1"/>
</dbReference>
<gene>
    <name evidence="2" type="ORF">AYBTSS11_LOCUS10433</name>
</gene>
<dbReference type="AlphaFoldDB" id="A0AA86VJP7"/>
<dbReference type="InterPro" id="IPR053115">
    <property type="entry name" value="CDK_inhibitor"/>
</dbReference>
<feature type="compositionally biased region" description="Basic and acidic residues" evidence="1">
    <location>
        <begin position="31"/>
        <end position="41"/>
    </location>
</feature>
<dbReference type="PANTHER" id="PTHR35162">
    <property type="entry name" value="OS08G0516600 PROTEIN"/>
    <property type="match status" value="1"/>
</dbReference>
<dbReference type="Gramene" id="rna-AYBTSS11_LOCUS10433">
    <property type="protein sequence ID" value="CAJ1941721.1"/>
    <property type="gene ID" value="gene-AYBTSS11_LOCUS10433"/>
</dbReference>
<name>A0AA86VJP7_9FABA</name>
<proteinExistence type="predicted"/>
<protein>
    <submittedName>
        <fullName evidence="2">Uncharacterized protein</fullName>
    </submittedName>
</protein>
<evidence type="ECO:0000313" key="3">
    <source>
        <dbReference type="Proteomes" id="UP001189624"/>
    </source>
</evidence>
<organism evidence="2 3">
    <name type="scientific">Sphenostylis stenocarpa</name>
    <dbReference type="NCBI Taxonomy" id="92480"/>
    <lineage>
        <taxon>Eukaryota</taxon>
        <taxon>Viridiplantae</taxon>
        <taxon>Streptophyta</taxon>
        <taxon>Embryophyta</taxon>
        <taxon>Tracheophyta</taxon>
        <taxon>Spermatophyta</taxon>
        <taxon>Magnoliopsida</taxon>
        <taxon>eudicotyledons</taxon>
        <taxon>Gunneridae</taxon>
        <taxon>Pentapetalae</taxon>
        <taxon>rosids</taxon>
        <taxon>fabids</taxon>
        <taxon>Fabales</taxon>
        <taxon>Fabaceae</taxon>
        <taxon>Papilionoideae</taxon>
        <taxon>50 kb inversion clade</taxon>
        <taxon>NPAAA clade</taxon>
        <taxon>indigoferoid/millettioid clade</taxon>
        <taxon>Phaseoleae</taxon>
        <taxon>Sphenostylis</taxon>
    </lineage>
</organism>
<accession>A0AA86VJP7</accession>
<feature type="region of interest" description="Disordered" evidence="1">
    <location>
        <begin position="31"/>
        <end position="63"/>
    </location>
</feature>